<gene>
    <name evidence="1" type="ORF">MSAN_01713200</name>
</gene>
<keyword evidence="2" id="KW-1185">Reference proteome</keyword>
<sequence length="110" mass="12164">MAELRRALTGIIFNCRSSRVPTVKDRRPLAFFPLSESTAPGEVFMLIRGGLLDNSEINTKEKSLHSDVVELKPAVPRESLVSKHVSSRRAIRPDFFTSALTIASIVSGLR</sequence>
<comment type="caution">
    <text evidence="1">The sequence shown here is derived from an EMBL/GenBank/DDBJ whole genome shotgun (WGS) entry which is preliminary data.</text>
</comment>
<proteinExistence type="predicted"/>
<protein>
    <submittedName>
        <fullName evidence="1">Uncharacterized protein</fullName>
    </submittedName>
</protein>
<evidence type="ECO:0000313" key="2">
    <source>
        <dbReference type="Proteomes" id="UP000623467"/>
    </source>
</evidence>
<evidence type="ECO:0000313" key="1">
    <source>
        <dbReference type="EMBL" id="KAF7349237.1"/>
    </source>
</evidence>
<dbReference type="EMBL" id="JACAZH010000016">
    <property type="protein sequence ID" value="KAF7349237.1"/>
    <property type="molecule type" value="Genomic_DNA"/>
</dbReference>
<reference evidence="1" key="1">
    <citation type="submission" date="2020-05" db="EMBL/GenBank/DDBJ databases">
        <title>Mycena genomes resolve the evolution of fungal bioluminescence.</title>
        <authorList>
            <person name="Tsai I.J."/>
        </authorList>
    </citation>
    <scope>NUCLEOTIDE SEQUENCE</scope>
    <source>
        <strain evidence="1">160909Yilan</strain>
    </source>
</reference>
<accession>A0A8H6XZQ7</accession>
<dbReference type="AlphaFoldDB" id="A0A8H6XZQ7"/>
<organism evidence="1 2">
    <name type="scientific">Mycena sanguinolenta</name>
    <dbReference type="NCBI Taxonomy" id="230812"/>
    <lineage>
        <taxon>Eukaryota</taxon>
        <taxon>Fungi</taxon>
        <taxon>Dikarya</taxon>
        <taxon>Basidiomycota</taxon>
        <taxon>Agaricomycotina</taxon>
        <taxon>Agaricomycetes</taxon>
        <taxon>Agaricomycetidae</taxon>
        <taxon>Agaricales</taxon>
        <taxon>Marasmiineae</taxon>
        <taxon>Mycenaceae</taxon>
        <taxon>Mycena</taxon>
    </lineage>
</organism>
<dbReference type="Proteomes" id="UP000623467">
    <property type="component" value="Unassembled WGS sequence"/>
</dbReference>
<name>A0A8H6XZQ7_9AGAR</name>